<evidence type="ECO:0000313" key="7">
    <source>
        <dbReference type="EMBL" id="MDO5968338.1"/>
    </source>
</evidence>
<evidence type="ECO:0000256" key="4">
    <source>
        <dbReference type="ARBA" id="ARBA00022837"/>
    </source>
</evidence>
<dbReference type="InterPro" id="IPR017850">
    <property type="entry name" value="Alkaline_phosphatase_core_sf"/>
</dbReference>
<comment type="similarity">
    <text evidence="1">Belongs to the sulfatase family.</text>
</comment>
<evidence type="ECO:0000256" key="5">
    <source>
        <dbReference type="SAM" id="MobiDB-lite"/>
    </source>
</evidence>
<dbReference type="PROSITE" id="PS00523">
    <property type="entry name" value="SULFATASE_1"/>
    <property type="match status" value="1"/>
</dbReference>
<dbReference type="EMBL" id="JAUOEK010000020">
    <property type="protein sequence ID" value="MDO5968338.1"/>
    <property type="molecule type" value="Genomic_DNA"/>
</dbReference>
<dbReference type="Proteomes" id="UP001176883">
    <property type="component" value="Unassembled WGS sequence"/>
</dbReference>
<feature type="region of interest" description="Disordered" evidence="5">
    <location>
        <begin position="495"/>
        <end position="524"/>
    </location>
</feature>
<dbReference type="Gene3D" id="3.30.1120.10">
    <property type="match status" value="1"/>
</dbReference>
<dbReference type="InterPro" id="IPR024607">
    <property type="entry name" value="Sulfatase_CS"/>
</dbReference>
<gene>
    <name evidence="7" type="ORF">Q4Q35_00825</name>
</gene>
<comment type="caution">
    <text evidence="7">The sequence shown here is derived from an EMBL/GenBank/DDBJ whole genome shotgun (WGS) entry which is preliminary data.</text>
</comment>
<dbReference type="PANTHER" id="PTHR42693">
    <property type="entry name" value="ARYLSULFATASE FAMILY MEMBER"/>
    <property type="match status" value="1"/>
</dbReference>
<feature type="compositionally biased region" description="Basic and acidic residues" evidence="5">
    <location>
        <begin position="501"/>
        <end position="510"/>
    </location>
</feature>
<dbReference type="PANTHER" id="PTHR42693:SF53">
    <property type="entry name" value="ENDO-4-O-SULFATASE"/>
    <property type="match status" value="1"/>
</dbReference>
<feature type="compositionally biased region" description="Polar residues" evidence="5">
    <location>
        <begin position="515"/>
        <end position="524"/>
    </location>
</feature>
<evidence type="ECO:0000313" key="8">
    <source>
        <dbReference type="Proteomes" id="UP001176883"/>
    </source>
</evidence>
<accession>A0ABT8W5F0</accession>
<evidence type="ECO:0000256" key="2">
    <source>
        <dbReference type="ARBA" id="ARBA00022723"/>
    </source>
</evidence>
<dbReference type="RefSeq" id="WP_303276018.1">
    <property type="nucleotide sequence ID" value="NZ_JAUOEK010000020.1"/>
</dbReference>
<keyword evidence="8" id="KW-1185">Reference proteome</keyword>
<dbReference type="InterPro" id="IPR050738">
    <property type="entry name" value="Sulfatase"/>
</dbReference>
<dbReference type="SUPFAM" id="SSF53649">
    <property type="entry name" value="Alkaline phosphatase-like"/>
    <property type="match status" value="1"/>
</dbReference>
<keyword evidence="3" id="KW-0378">Hydrolase</keyword>
<protein>
    <submittedName>
        <fullName evidence="7">Arylsulfatase</fullName>
    </submittedName>
</protein>
<reference evidence="7" key="1">
    <citation type="submission" date="2023-07" db="EMBL/GenBank/DDBJ databases">
        <title>Two novel species in the genus Flavivirga.</title>
        <authorList>
            <person name="Kwon K."/>
        </authorList>
    </citation>
    <scope>NUCLEOTIDE SEQUENCE</scope>
    <source>
        <strain evidence="7">KCTC 52353</strain>
    </source>
</reference>
<dbReference type="Pfam" id="PF00884">
    <property type="entry name" value="Sulfatase"/>
    <property type="match status" value="1"/>
</dbReference>
<name>A0ABT8W5F0_9FLAO</name>
<evidence type="ECO:0000256" key="1">
    <source>
        <dbReference type="ARBA" id="ARBA00008779"/>
    </source>
</evidence>
<dbReference type="Gene3D" id="3.40.720.10">
    <property type="entry name" value="Alkaline Phosphatase, subunit A"/>
    <property type="match status" value="1"/>
</dbReference>
<proteinExistence type="inferred from homology"/>
<evidence type="ECO:0000259" key="6">
    <source>
        <dbReference type="Pfam" id="PF00884"/>
    </source>
</evidence>
<organism evidence="7 8">
    <name type="scientific">Flavivirga aquimarina</name>
    <dbReference type="NCBI Taxonomy" id="2027862"/>
    <lineage>
        <taxon>Bacteria</taxon>
        <taxon>Pseudomonadati</taxon>
        <taxon>Bacteroidota</taxon>
        <taxon>Flavobacteriia</taxon>
        <taxon>Flavobacteriales</taxon>
        <taxon>Flavobacteriaceae</taxon>
        <taxon>Flavivirga</taxon>
    </lineage>
</organism>
<feature type="domain" description="Sulfatase N-terminal" evidence="6">
    <location>
        <begin position="36"/>
        <end position="388"/>
    </location>
</feature>
<sequence length="524" mass="58720">MNKNKTSIGLISTMLTILIFCCYGCKEKKVEVEKKPNIIFILADDLGYGDVSSYNENSKITTANIDKLASQGVMFTDAHTSSAVCTPTRYGILTGRYNWRSTIKKGVLGGYSKALITPNRTTIGKFLKNERYRTAYIGKWHLGWDWAFVDKDSVDQAKLNAKPKIDYSIPVKNGPNTRGFDYSYGFNGSLDMAPYVWVENGKATMVPTKTTQNTGQAMWRKGPTSDDFDHEQVLPDITKKTVSFINENAKSDQPFFVYMPLPAPHTPILPTEEFKGKSGLENPYGDFVIMVDWVVGEIMKSLEEQGIADNTILVFTSDNGCSNQADYEQLATKGHDPSYVFRGHKADIFEGGHRVPYVVRWPSKVKPGKSNQLVCTTDLFATVADMLNVPLKDNFAEDSYSFLSALGVKSSLPKRESIVHHSINGSFAYRKGDYKAIFCPGSGGWSFPRPDDKAIDSLPKFQLYNLSSDIGEENNLQDEQSELLEQYRKELSQIVLNGRSTEGEKQKNDGPETWPQLSWMNTEK</sequence>
<dbReference type="InterPro" id="IPR000917">
    <property type="entry name" value="Sulfatase_N"/>
</dbReference>
<keyword evidence="2" id="KW-0479">Metal-binding</keyword>
<evidence type="ECO:0000256" key="3">
    <source>
        <dbReference type="ARBA" id="ARBA00022801"/>
    </source>
</evidence>
<keyword evidence="4" id="KW-0106">Calcium</keyword>
<dbReference type="CDD" id="cd16143">
    <property type="entry name" value="ARS_like"/>
    <property type="match status" value="1"/>
</dbReference>